<gene>
    <name evidence="1" type="ORF">AaE_005969</name>
</gene>
<name>A0A6A5AKZ4_APHAT</name>
<sequence>MPVVAAPTPPPPPLATATIAMATAPLPEDAQQNAAAGRDFELPVHEQGWMPKPAVLHAGKSRSCTVCFAPLQYSSVSSWDEYLKSEEYLGHLQLNLLNDTFIRGLICGENYFGDLPTEHRMHPQRRIKCRQNVDDHLSMNSAGLLDSSDKDKSLVRTLEELLIDGLPTPTFTYVLERRFAVIADTKVAAASSGRHAARRAPSRSDPCPVDVAGFLRL</sequence>
<evidence type="ECO:0000313" key="2">
    <source>
        <dbReference type="Proteomes" id="UP000469452"/>
    </source>
</evidence>
<comment type="caution">
    <text evidence="1">The sequence shown here is derived from an EMBL/GenBank/DDBJ whole genome shotgun (WGS) entry which is preliminary data.</text>
</comment>
<proteinExistence type="predicted"/>
<organism evidence="1 2">
    <name type="scientific">Aphanomyces astaci</name>
    <name type="common">Crayfish plague agent</name>
    <dbReference type="NCBI Taxonomy" id="112090"/>
    <lineage>
        <taxon>Eukaryota</taxon>
        <taxon>Sar</taxon>
        <taxon>Stramenopiles</taxon>
        <taxon>Oomycota</taxon>
        <taxon>Saprolegniomycetes</taxon>
        <taxon>Saprolegniales</taxon>
        <taxon>Verrucalvaceae</taxon>
        <taxon>Aphanomyces</taxon>
    </lineage>
</organism>
<reference evidence="1 2" key="1">
    <citation type="submission" date="2019-06" db="EMBL/GenBank/DDBJ databases">
        <title>Genomics analysis of Aphanomyces spp. identifies a new class of oomycete effector associated with host adaptation.</title>
        <authorList>
            <person name="Gaulin E."/>
        </authorList>
    </citation>
    <scope>NUCLEOTIDE SEQUENCE [LARGE SCALE GENOMIC DNA]</scope>
    <source>
        <strain evidence="1 2">E</strain>
    </source>
</reference>
<accession>A0A6A5AKZ4</accession>
<evidence type="ECO:0000313" key="1">
    <source>
        <dbReference type="EMBL" id="KAF0752621.1"/>
    </source>
</evidence>
<dbReference type="AlphaFoldDB" id="A0A6A5AKZ4"/>
<dbReference type="EMBL" id="VJMI01011502">
    <property type="protein sequence ID" value="KAF0752621.1"/>
    <property type="molecule type" value="Genomic_DNA"/>
</dbReference>
<protein>
    <submittedName>
        <fullName evidence="1">Uncharacterized protein</fullName>
    </submittedName>
</protein>
<dbReference type="Proteomes" id="UP000469452">
    <property type="component" value="Unassembled WGS sequence"/>
</dbReference>